<evidence type="ECO:0000256" key="1">
    <source>
        <dbReference type="SAM" id="MobiDB-lite"/>
    </source>
</evidence>
<comment type="caution">
    <text evidence="2">The sequence shown here is derived from an EMBL/GenBank/DDBJ whole genome shotgun (WGS) entry which is preliminary data.</text>
</comment>
<organism evidence="2 3">
    <name type="scientific">Symbiodinium natans</name>
    <dbReference type="NCBI Taxonomy" id="878477"/>
    <lineage>
        <taxon>Eukaryota</taxon>
        <taxon>Sar</taxon>
        <taxon>Alveolata</taxon>
        <taxon>Dinophyceae</taxon>
        <taxon>Suessiales</taxon>
        <taxon>Symbiodiniaceae</taxon>
        <taxon>Symbiodinium</taxon>
    </lineage>
</organism>
<dbReference type="Proteomes" id="UP000604046">
    <property type="component" value="Unassembled WGS sequence"/>
</dbReference>
<feature type="region of interest" description="Disordered" evidence="1">
    <location>
        <begin position="1"/>
        <end position="20"/>
    </location>
</feature>
<proteinExistence type="predicted"/>
<sequence length="423" mass="46669">METESCHSGSVAGPEQEGGSQLNFQTMLDAALTSALSKYDSIGTYFSDGMSVAAVAEMLAQEMRQDEDLRPSITTPFREEQLRKFVMQMVGKSYGLWKKGSCRVKNDDSRGQDSGMAWASIDNYATWVYEQVSAYRSAQPGEQTMMRRELERALLELPLHSATIKYDGTCFGKLDNGALSGRRHLVGKEAETYLNTSTAACRGCTIELVRAELSRVLCMELAPGSVCAWGELMCNPGYYNYLERGLSEKWICFGVVVKLPKLEDATDILALSEKLQEGGFAHSISPEGQKARLLLCPALRQLLTEAGCEVADGLPQSTHAEVVESMARSLRDGEHEGVVLVFRNPGGQASVRKWKNSTECQGASKRHAAQLRSLCVRDLADRGQLDARVADMVETMITVAEADTTVRKLGRNNVRKLQKDREQ</sequence>
<protein>
    <submittedName>
        <fullName evidence="2">Uncharacterized protein</fullName>
    </submittedName>
</protein>
<accession>A0A812QIP0</accession>
<dbReference type="OrthoDB" id="420018at2759"/>
<keyword evidence="3" id="KW-1185">Reference proteome</keyword>
<dbReference type="EMBL" id="CAJNDS010002219">
    <property type="protein sequence ID" value="CAE7379219.1"/>
    <property type="molecule type" value="Genomic_DNA"/>
</dbReference>
<evidence type="ECO:0000313" key="3">
    <source>
        <dbReference type="Proteomes" id="UP000604046"/>
    </source>
</evidence>
<name>A0A812QIP0_9DINO</name>
<reference evidence="2" key="1">
    <citation type="submission" date="2021-02" db="EMBL/GenBank/DDBJ databases">
        <authorList>
            <person name="Dougan E. K."/>
            <person name="Rhodes N."/>
            <person name="Thang M."/>
            <person name="Chan C."/>
        </authorList>
    </citation>
    <scope>NUCLEOTIDE SEQUENCE</scope>
</reference>
<evidence type="ECO:0000313" key="2">
    <source>
        <dbReference type="EMBL" id="CAE7379219.1"/>
    </source>
</evidence>
<dbReference type="AlphaFoldDB" id="A0A812QIP0"/>
<gene>
    <name evidence="2" type="ORF">SNAT2548_LOCUS20705</name>
</gene>